<feature type="compositionally biased region" description="Basic and acidic residues" evidence="1">
    <location>
        <begin position="53"/>
        <end position="63"/>
    </location>
</feature>
<dbReference type="RefSeq" id="XP_051441658.1">
    <property type="nucleotide sequence ID" value="XM_051591440.1"/>
</dbReference>
<comment type="caution">
    <text evidence="2">The sequence shown here is derived from an EMBL/GenBank/DDBJ whole genome shotgun (WGS) entry which is preliminary data.</text>
</comment>
<feature type="compositionally biased region" description="Basic residues" evidence="1">
    <location>
        <begin position="92"/>
        <end position="111"/>
    </location>
</feature>
<reference evidence="2" key="2">
    <citation type="journal article" date="2022" name="Proc. Natl. Acad. Sci. U.S.A.">
        <title>Diploid-dominant life cycles characterize the early evolution of Fungi.</title>
        <authorList>
            <person name="Amses K.R."/>
            <person name="Simmons D.R."/>
            <person name="Longcore J.E."/>
            <person name="Mondo S.J."/>
            <person name="Seto K."/>
            <person name="Jeronimo G.H."/>
            <person name="Bonds A.E."/>
            <person name="Quandt C.A."/>
            <person name="Davis W.J."/>
            <person name="Chang Y."/>
            <person name="Federici B.A."/>
            <person name="Kuo A."/>
            <person name="LaButti K."/>
            <person name="Pangilinan J."/>
            <person name="Andreopoulos W."/>
            <person name="Tritt A."/>
            <person name="Riley R."/>
            <person name="Hundley H."/>
            <person name="Johnson J."/>
            <person name="Lipzen A."/>
            <person name="Barry K."/>
            <person name="Lang B.F."/>
            <person name="Cuomo C.A."/>
            <person name="Buchler N.E."/>
            <person name="Grigoriev I.V."/>
            <person name="Spatafora J.W."/>
            <person name="Stajich J.E."/>
            <person name="James T.Y."/>
        </authorList>
    </citation>
    <scope>NUCLEOTIDE SEQUENCE</scope>
    <source>
        <strain evidence="2">AG</strain>
    </source>
</reference>
<dbReference type="AlphaFoldDB" id="A0AAD5E4L9"/>
<evidence type="ECO:0000313" key="2">
    <source>
        <dbReference type="EMBL" id="KAI8576654.1"/>
    </source>
</evidence>
<gene>
    <name evidence="2" type="ORF">K450DRAFT_256072</name>
</gene>
<proteinExistence type="predicted"/>
<evidence type="ECO:0000256" key="1">
    <source>
        <dbReference type="SAM" id="MobiDB-lite"/>
    </source>
</evidence>
<sequence length="229" mass="26297">MNEKPTALALLIRKLACQDDEDGVRDLYLSYLHYKNPMVHTMVALMMARKPHEKSSRSEDPKTFKRTRITPKNLYMSDSEPYTSDSDEEQPRRKRKKLKSMGKRPKKRNRRGSNANEKSAQEEDLPIPNDKELDSTTTVHSEDSGYSDTDATDGEEGEEERSDTTGSEEEEGLEENDKDPNAKVIKWSMPPRLHYIDSKGYNYKSLQQLLVNASRGYMDLTGVNQTLFL</sequence>
<keyword evidence="3" id="KW-1185">Reference proteome</keyword>
<dbReference type="EMBL" id="MU620952">
    <property type="protein sequence ID" value="KAI8576654.1"/>
    <property type="molecule type" value="Genomic_DNA"/>
</dbReference>
<dbReference type="Proteomes" id="UP001206595">
    <property type="component" value="Unassembled WGS sequence"/>
</dbReference>
<organism evidence="2 3">
    <name type="scientific">Umbelopsis ramanniana AG</name>
    <dbReference type="NCBI Taxonomy" id="1314678"/>
    <lineage>
        <taxon>Eukaryota</taxon>
        <taxon>Fungi</taxon>
        <taxon>Fungi incertae sedis</taxon>
        <taxon>Mucoromycota</taxon>
        <taxon>Mucoromycotina</taxon>
        <taxon>Umbelopsidomycetes</taxon>
        <taxon>Umbelopsidales</taxon>
        <taxon>Umbelopsidaceae</taxon>
        <taxon>Umbelopsis</taxon>
    </lineage>
</organism>
<reference evidence="2" key="1">
    <citation type="submission" date="2021-06" db="EMBL/GenBank/DDBJ databases">
        <authorList>
            <consortium name="DOE Joint Genome Institute"/>
            <person name="Mondo S.J."/>
            <person name="Amses K.R."/>
            <person name="Simmons D.R."/>
            <person name="Longcore J.E."/>
            <person name="Seto K."/>
            <person name="Alves G.H."/>
            <person name="Bonds A.E."/>
            <person name="Quandt C.A."/>
            <person name="Davis W.J."/>
            <person name="Chang Y."/>
            <person name="Letcher P.M."/>
            <person name="Powell M.J."/>
            <person name="Kuo A."/>
            <person name="Labutti K."/>
            <person name="Pangilinan J."/>
            <person name="Andreopoulos W."/>
            <person name="Tritt A."/>
            <person name="Riley R."/>
            <person name="Hundley H."/>
            <person name="Johnson J."/>
            <person name="Lipzen A."/>
            <person name="Barry K."/>
            <person name="Berbee M.L."/>
            <person name="Buchler N.E."/>
            <person name="Grigoriev I.V."/>
            <person name="Spatafora J.W."/>
            <person name="Stajich J.E."/>
            <person name="James T.Y."/>
        </authorList>
    </citation>
    <scope>NUCLEOTIDE SEQUENCE</scope>
    <source>
        <strain evidence="2">AG</strain>
    </source>
</reference>
<name>A0AAD5E4L9_UMBRA</name>
<dbReference type="GeneID" id="75916783"/>
<accession>A0AAD5E4L9</accession>
<evidence type="ECO:0000313" key="3">
    <source>
        <dbReference type="Proteomes" id="UP001206595"/>
    </source>
</evidence>
<feature type="region of interest" description="Disordered" evidence="1">
    <location>
        <begin position="50"/>
        <end position="182"/>
    </location>
</feature>
<protein>
    <submittedName>
        <fullName evidence="2">Uncharacterized protein</fullName>
    </submittedName>
</protein>
<feature type="compositionally biased region" description="Acidic residues" evidence="1">
    <location>
        <begin position="150"/>
        <end position="177"/>
    </location>
</feature>